<dbReference type="InterPro" id="IPR002195">
    <property type="entry name" value="Dihydroorotase_CS"/>
</dbReference>
<feature type="binding site" evidence="6">
    <location>
        <position position="303"/>
    </location>
    <ligand>
        <name>Zn(2+)</name>
        <dbReference type="ChEBI" id="CHEBI:29105"/>
        <label>1</label>
    </ligand>
</feature>
<dbReference type="RefSeq" id="WP_213166659.1">
    <property type="nucleotide sequence ID" value="NZ_CP058559.1"/>
</dbReference>
<dbReference type="HAMAP" id="MF_00220_B">
    <property type="entry name" value="PyrC_classI_B"/>
    <property type="match status" value="1"/>
</dbReference>
<dbReference type="GO" id="GO:0005737">
    <property type="term" value="C:cytoplasm"/>
    <property type="evidence" value="ECO:0007669"/>
    <property type="project" value="TreeGrafter"/>
</dbReference>
<dbReference type="UniPathway" id="UPA00070">
    <property type="reaction ID" value="UER00117"/>
</dbReference>
<feature type="binding site" evidence="6">
    <location>
        <position position="276"/>
    </location>
    <ligand>
        <name>substrate</name>
    </ligand>
</feature>
<dbReference type="SUPFAM" id="SSF51338">
    <property type="entry name" value="Composite domain of metallo-dependent hydrolases"/>
    <property type="match status" value="1"/>
</dbReference>
<dbReference type="InterPro" id="IPR032466">
    <property type="entry name" value="Metal_Hydrolase"/>
</dbReference>
<dbReference type="Pfam" id="PF12890">
    <property type="entry name" value="DHOase"/>
    <property type="match status" value="1"/>
</dbReference>
<dbReference type="Proteomes" id="UP000516160">
    <property type="component" value="Chromosome"/>
</dbReference>
<dbReference type="InterPro" id="IPR024403">
    <property type="entry name" value="DHOase_cat"/>
</dbReference>
<dbReference type="PANTHER" id="PTHR43668:SF2">
    <property type="entry name" value="ALLANTOINASE"/>
    <property type="match status" value="1"/>
</dbReference>
<organism evidence="8 9">
    <name type="scientific">Alkalicella caledoniensis</name>
    <dbReference type="NCBI Taxonomy" id="2731377"/>
    <lineage>
        <taxon>Bacteria</taxon>
        <taxon>Bacillati</taxon>
        <taxon>Bacillota</taxon>
        <taxon>Clostridia</taxon>
        <taxon>Eubacteriales</taxon>
        <taxon>Proteinivoracaceae</taxon>
        <taxon>Alkalicella</taxon>
    </lineage>
</organism>
<feature type="domain" description="Dihydroorotase catalytic" evidence="7">
    <location>
        <begin position="49"/>
        <end position="236"/>
    </location>
</feature>
<dbReference type="InterPro" id="IPR011059">
    <property type="entry name" value="Metal-dep_hydrolase_composite"/>
</dbReference>
<keyword evidence="5 6" id="KW-0665">Pyrimidine biosynthesis</keyword>
<dbReference type="InterPro" id="IPR050138">
    <property type="entry name" value="DHOase/Allantoinase_Hydrolase"/>
</dbReference>
<feature type="binding site" evidence="6">
    <location>
        <position position="307"/>
    </location>
    <ligand>
        <name>substrate</name>
    </ligand>
</feature>
<name>A0A7G9WC56_ALKCA</name>
<evidence type="ECO:0000259" key="7">
    <source>
        <dbReference type="Pfam" id="PF12890"/>
    </source>
</evidence>
<dbReference type="GO" id="GO:0006145">
    <property type="term" value="P:purine nucleobase catabolic process"/>
    <property type="evidence" value="ECO:0007669"/>
    <property type="project" value="TreeGrafter"/>
</dbReference>
<feature type="binding site" evidence="6">
    <location>
        <position position="60"/>
    </location>
    <ligand>
        <name>Zn(2+)</name>
        <dbReference type="ChEBI" id="CHEBI:29105"/>
        <label>1</label>
    </ligand>
</feature>
<dbReference type="GO" id="GO:0044205">
    <property type="term" value="P:'de novo' UMP biosynthetic process"/>
    <property type="evidence" value="ECO:0007669"/>
    <property type="project" value="UniProtKB-UniRule"/>
</dbReference>
<feature type="binding site" evidence="6">
    <location>
        <position position="230"/>
    </location>
    <ligand>
        <name>Zn(2+)</name>
        <dbReference type="ChEBI" id="CHEBI:29105"/>
        <label>2</label>
    </ligand>
</feature>
<reference evidence="8 9" key="1">
    <citation type="submission" date="2020-07" db="EMBL/GenBank/DDBJ databases">
        <title>Alkalicella. sp. LB2 genome.</title>
        <authorList>
            <person name="Postec A."/>
            <person name="Quemeneur M."/>
        </authorList>
    </citation>
    <scope>NUCLEOTIDE SEQUENCE [LARGE SCALE GENOMIC DNA]</scope>
    <source>
        <strain evidence="8 9">LB2</strain>
    </source>
</reference>
<evidence type="ECO:0000256" key="4">
    <source>
        <dbReference type="ARBA" id="ARBA00022801"/>
    </source>
</evidence>
<evidence type="ECO:0000256" key="2">
    <source>
        <dbReference type="ARBA" id="ARBA00010286"/>
    </source>
</evidence>
<accession>A0A7G9WC56</accession>
<keyword evidence="9" id="KW-1185">Reference proteome</keyword>
<dbReference type="Gene3D" id="2.30.40.10">
    <property type="entry name" value="Urease, subunit C, domain 1"/>
    <property type="match status" value="1"/>
</dbReference>
<comment type="function">
    <text evidence="1 6">Catalyzes the reversible cyclization of carbamoyl aspartate to dihydroorotate.</text>
</comment>
<evidence type="ECO:0000256" key="3">
    <source>
        <dbReference type="ARBA" id="ARBA00022723"/>
    </source>
</evidence>
<dbReference type="NCBIfam" id="TIGR00857">
    <property type="entry name" value="pyrC_multi"/>
    <property type="match status" value="1"/>
</dbReference>
<dbReference type="GO" id="GO:0004038">
    <property type="term" value="F:allantoinase activity"/>
    <property type="evidence" value="ECO:0007669"/>
    <property type="project" value="TreeGrafter"/>
</dbReference>
<feature type="binding site" evidence="6">
    <location>
        <position position="94"/>
    </location>
    <ligand>
        <name>substrate</name>
    </ligand>
</feature>
<dbReference type="Gene3D" id="3.20.20.140">
    <property type="entry name" value="Metal-dependent hydrolases"/>
    <property type="match status" value="1"/>
</dbReference>
<dbReference type="PROSITE" id="PS00483">
    <property type="entry name" value="DIHYDROOROTASE_2"/>
    <property type="match status" value="1"/>
</dbReference>
<comment type="similarity">
    <text evidence="2 6">Belongs to the metallo-dependent hydrolases superfamily. DHOase family. Class I DHOase subfamily.</text>
</comment>
<keyword evidence="4 6" id="KW-0378">Hydrolase</keyword>
<dbReference type="InterPro" id="IPR004722">
    <property type="entry name" value="DHOase"/>
</dbReference>
<feature type="active site" evidence="6">
    <location>
        <position position="303"/>
    </location>
</feature>
<protein>
    <recommendedName>
        <fullName evidence="6">Dihydroorotase</fullName>
        <shortName evidence="6">DHOase</shortName>
        <ecNumber evidence="6">3.5.2.3</ecNumber>
    </recommendedName>
</protein>
<evidence type="ECO:0000313" key="8">
    <source>
        <dbReference type="EMBL" id="QNO16268.1"/>
    </source>
</evidence>
<comment type="cofactor">
    <cofactor evidence="6">
        <name>Zn(2+)</name>
        <dbReference type="ChEBI" id="CHEBI:29105"/>
    </cofactor>
    <text evidence="6">Binds 2 Zn(2+) ions per subunit.</text>
</comment>
<feature type="binding site" evidence="6">
    <location>
        <begin position="62"/>
        <end position="64"/>
    </location>
    <ligand>
        <name>substrate</name>
    </ligand>
</feature>
<dbReference type="EMBL" id="CP058559">
    <property type="protein sequence ID" value="QNO16268.1"/>
    <property type="molecule type" value="Genomic_DNA"/>
</dbReference>
<dbReference type="SUPFAM" id="SSF51556">
    <property type="entry name" value="Metallo-dependent hydrolases"/>
    <property type="match status" value="1"/>
</dbReference>
<evidence type="ECO:0000256" key="5">
    <source>
        <dbReference type="ARBA" id="ARBA00022975"/>
    </source>
</evidence>
<feature type="binding site" evidence="6">
    <location>
        <begin position="321"/>
        <end position="322"/>
    </location>
    <ligand>
        <name>substrate</name>
    </ligand>
</feature>
<comment type="pathway">
    <text evidence="6">Pyrimidine metabolism; UMP biosynthesis via de novo pathway; (S)-dihydroorotate from bicarbonate: step 3/3.</text>
</comment>
<dbReference type="GO" id="GO:0004151">
    <property type="term" value="F:dihydroorotase activity"/>
    <property type="evidence" value="ECO:0007669"/>
    <property type="project" value="UniProtKB-UniRule"/>
</dbReference>
<feature type="binding site" evidence="6">
    <location>
        <position position="151"/>
    </location>
    <ligand>
        <name>Zn(2+)</name>
        <dbReference type="ChEBI" id="CHEBI:29105"/>
        <label>2</label>
    </ligand>
</feature>
<feature type="binding site" evidence="6">
    <location>
        <position position="151"/>
    </location>
    <ligand>
        <name>Zn(2+)</name>
        <dbReference type="ChEBI" id="CHEBI:29105"/>
        <label>1</label>
    </ligand>
</feature>
<feature type="binding site" evidence="6">
    <location>
        <position position="178"/>
    </location>
    <ligand>
        <name>Zn(2+)</name>
        <dbReference type="ChEBI" id="CHEBI:29105"/>
        <label>2</label>
    </ligand>
</feature>
<evidence type="ECO:0000256" key="1">
    <source>
        <dbReference type="ARBA" id="ARBA00002368"/>
    </source>
</evidence>
<keyword evidence="6" id="KW-0862">Zinc</keyword>
<dbReference type="GO" id="GO:0008270">
    <property type="term" value="F:zinc ion binding"/>
    <property type="evidence" value="ECO:0007669"/>
    <property type="project" value="UniProtKB-UniRule"/>
</dbReference>
<dbReference type="CDD" id="cd01317">
    <property type="entry name" value="DHOase_IIa"/>
    <property type="match status" value="1"/>
</dbReference>
<gene>
    <name evidence="6" type="primary">pyrC</name>
    <name evidence="8" type="ORF">HYG86_16565</name>
</gene>
<keyword evidence="3 6" id="KW-0479">Metal-binding</keyword>
<evidence type="ECO:0000313" key="9">
    <source>
        <dbReference type="Proteomes" id="UP000516160"/>
    </source>
</evidence>
<sequence length="428" mass="46809">MRKKILLKGGSIYSNGKLILRDVLIDGETIKEVAQTLIDSKAEVLDLRGKIISPGFLDMHCHIRTPGQEYKEDIVSATNAAIKGGYTAIVAMANTSPVIDNLKEVNNLQGRIKSQAVCHVHILGAVTKGLKGEELVDYTKMQEYVVAFSDDGVGIQSEGIMEKALKQLKEVDKLIISHCEYDMPEKGVINQGEFSKALGVNGIDNSSEWAMVKRDLQLAQMHDARIHIAHVSTKESVKIIQEAKENGLKVTAEACPHHFLLTDSEVEKLQAIAKVNPPLRSEEDRLAVLKGLKEGVIDCIATDHAPHSEKEKGLSLYESPFGMVGLETAVSLCLDLVKKEILSIERVIEALGVLPYKILRLEGGAIEVGKKANLTVVDLNEEFCIDKEAFLSKGKNTPFNGYRGKGVVSMTIVNGVIKYKKGGIKSCL</sequence>
<dbReference type="EC" id="3.5.2.3" evidence="6"/>
<evidence type="ECO:0000256" key="6">
    <source>
        <dbReference type="HAMAP-Rule" id="MF_00220"/>
    </source>
</evidence>
<proteinExistence type="inferred from homology"/>
<feature type="binding site" evidence="6">
    <location>
        <position position="62"/>
    </location>
    <ligand>
        <name>Zn(2+)</name>
        <dbReference type="ChEBI" id="CHEBI:29105"/>
        <label>1</label>
    </ligand>
</feature>
<comment type="catalytic activity">
    <reaction evidence="6">
        <text>(S)-dihydroorotate + H2O = N-carbamoyl-L-aspartate + H(+)</text>
        <dbReference type="Rhea" id="RHEA:24296"/>
        <dbReference type="ChEBI" id="CHEBI:15377"/>
        <dbReference type="ChEBI" id="CHEBI:15378"/>
        <dbReference type="ChEBI" id="CHEBI:30864"/>
        <dbReference type="ChEBI" id="CHEBI:32814"/>
        <dbReference type="EC" id="3.5.2.3"/>
    </reaction>
</comment>
<dbReference type="KEGG" id="acae:HYG86_16565"/>
<dbReference type="AlphaFoldDB" id="A0A7G9WC56"/>
<dbReference type="PANTHER" id="PTHR43668">
    <property type="entry name" value="ALLANTOINASE"/>
    <property type="match status" value="1"/>
</dbReference>